<name>A0A8T0EPL4_ARGBR</name>
<keyword evidence="2" id="KW-1185">Reference proteome</keyword>
<dbReference type="AlphaFoldDB" id="A0A8T0EPL4"/>
<sequence>MIRFIFLLGGNWSSLRRRFRRQEKEEEVVQEDFADFDGNQHLMYEIPDPYWPGSFFVYDVQEGRWERQTLV</sequence>
<organism evidence="1 2">
    <name type="scientific">Argiope bruennichi</name>
    <name type="common">Wasp spider</name>
    <name type="synonym">Aranea bruennichi</name>
    <dbReference type="NCBI Taxonomy" id="94029"/>
    <lineage>
        <taxon>Eukaryota</taxon>
        <taxon>Metazoa</taxon>
        <taxon>Ecdysozoa</taxon>
        <taxon>Arthropoda</taxon>
        <taxon>Chelicerata</taxon>
        <taxon>Arachnida</taxon>
        <taxon>Araneae</taxon>
        <taxon>Araneomorphae</taxon>
        <taxon>Entelegynae</taxon>
        <taxon>Araneoidea</taxon>
        <taxon>Araneidae</taxon>
        <taxon>Argiope</taxon>
    </lineage>
</organism>
<evidence type="ECO:0000313" key="1">
    <source>
        <dbReference type="EMBL" id="KAF8774596.1"/>
    </source>
</evidence>
<reference evidence="1" key="1">
    <citation type="journal article" date="2020" name="bioRxiv">
        <title>Chromosome-level reference genome of the European wasp spider Argiope bruennichi: a resource for studies on range expansion and evolutionary adaptation.</title>
        <authorList>
            <person name="Sheffer M.M."/>
            <person name="Hoppe A."/>
            <person name="Krehenwinkel H."/>
            <person name="Uhl G."/>
            <person name="Kuss A.W."/>
            <person name="Jensen L."/>
            <person name="Jensen C."/>
            <person name="Gillespie R.G."/>
            <person name="Hoff K.J."/>
            <person name="Prost S."/>
        </authorList>
    </citation>
    <scope>NUCLEOTIDE SEQUENCE</scope>
</reference>
<accession>A0A8T0EPL4</accession>
<dbReference type="Proteomes" id="UP000807504">
    <property type="component" value="Unassembled WGS sequence"/>
</dbReference>
<protein>
    <submittedName>
        <fullName evidence="1">Uncharacterized protein</fullName>
    </submittedName>
</protein>
<dbReference type="EMBL" id="JABXBU010002227">
    <property type="protein sequence ID" value="KAF8774596.1"/>
    <property type="molecule type" value="Genomic_DNA"/>
</dbReference>
<reference evidence="1" key="2">
    <citation type="submission" date="2020-06" db="EMBL/GenBank/DDBJ databases">
        <authorList>
            <person name="Sheffer M."/>
        </authorList>
    </citation>
    <scope>NUCLEOTIDE SEQUENCE</scope>
</reference>
<proteinExistence type="predicted"/>
<evidence type="ECO:0000313" key="2">
    <source>
        <dbReference type="Proteomes" id="UP000807504"/>
    </source>
</evidence>
<comment type="caution">
    <text evidence="1">The sequence shown here is derived from an EMBL/GenBank/DDBJ whole genome shotgun (WGS) entry which is preliminary data.</text>
</comment>
<gene>
    <name evidence="1" type="ORF">HNY73_017128</name>
</gene>